<organism evidence="1">
    <name type="scientific">uncultured Chloroflexia bacterium</name>
    <dbReference type="NCBI Taxonomy" id="1672391"/>
    <lineage>
        <taxon>Bacteria</taxon>
        <taxon>Bacillati</taxon>
        <taxon>Chloroflexota</taxon>
        <taxon>Chloroflexia</taxon>
        <taxon>environmental samples</taxon>
    </lineage>
</organism>
<proteinExistence type="predicted"/>
<evidence type="ECO:0000313" key="1">
    <source>
        <dbReference type="EMBL" id="CAA9276274.1"/>
    </source>
</evidence>
<reference evidence="1" key="1">
    <citation type="submission" date="2020-02" db="EMBL/GenBank/DDBJ databases">
        <authorList>
            <person name="Meier V. D."/>
        </authorList>
    </citation>
    <scope>NUCLEOTIDE SEQUENCE</scope>
    <source>
        <strain evidence="1">AVDCRST_MAG93</strain>
    </source>
</reference>
<dbReference type="AlphaFoldDB" id="A0A6J4JH61"/>
<name>A0A6J4JH61_9CHLR</name>
<gene>
    <name evidence="1" type="ORF">AVDCRST_MAG93-2909</name>
</gene>
<dbReference type="EMBL" id="CADCTR010000995">
    <property type="protein sequence ID" value="CAA9276274.1"/>
    <property type="molecule type" value="Genomic_DNA"/>
</dbReference>
<accession>A0A6J4JH61</accession>
<sequence>MNIGAAAERVNVRFPPIADIARARSLMSRLMHGGGHDWDTGQVLR</sequence>
<protein>
    <submittedName>
        <fullName evidence="1">Uncharacterized protein</fullName>
    </submittedName>
</protein>